<evidence type="ECO:0000313" key="1">
    <source>
        <dbReference type="EMBL" id="OMJ86006.1"/>
    </source>
</evidence>
<comment type="caution">
    <text evidence="1">The sequence shown here is derived from an EMBL/GenBank/DDBJ whole genome shotgun (WGS) entry which is preliminary data.</text>
</comment>
<organism evidence="1 2">
    <name type="scientific">Stentor coeruleus</name>
    <dbReference type="NCBI Taxonomy" id="5963"/>
    <lineage>
        <taxon>Eukaryota</taxon>
        <taxon>Sar</taxon>
        <taxon>Alveolata</taxon>
        <taxon>Ciliophora</taxon>
        <taxon>Postciliodesmatophora</taxon>
        <taxon>Heterotrichea</taxon>
        <taxon>Heterotrichida</taxon>
        <taxon>Stentoridae</taxon>
        <taxon>Stentor</taxon>
    </lineage>
</organism>
<accession>A0A1R2CAH6</accession>
<keyword evidence="2" id="KW-1185">Reference proteome</keyword>
<evidence type="ECO:0000313" key="2">
    <source>
        <dbReference type="Proteomes" id="UP000187209"/>
    </source>
</evidence>
<gene>
    <name evidence="1" type="ORF">SteCoe_12574</name>
</gene>
<proteinExistence type="predicted"/>
<dbReference type="EMBL" id="MPUH01000219">
    <property type="protein sequence ID" value="OMJ86006.1"/>
    <property type="molecule type" value="Genomic_DNA"/>
</dbReference>
<dbReference type="OrthoDB" id="322264at2759"/>
<dbReference type="Proteomes" id="UP000187209">
    <property type="component" value="Unassembled WGS sequence"/>
</dbReference>
<name>A0A1R2CAH6_9CILI</name>
<sequence length="267" mass="30210">MENFSVKSPSKSNKKFIWESSIPESLKKFNFKTIEAPSSTSRINFKCSRGNYLFLNKKKFSDPSSQISLSQAASGRNFYSIKYLGITNGQIGILSKRNQIPQSSAIETYKDTPLVIINTSGNDNKSSRNLINSLANKLENFPSKEPLGNYIDDLIPNSNDHNEFIIHTYARPRALNAIRRSQKKEFSADAVKPASAALQRNGICGWKLTRPKTTVPKKERLNKSCIEKFQIECKHLDINDAYGEPYLKHLAKVRKSKSREGYNRLGV</sequence>
<reference evidence="1 2" key="1">
    <citation type="submission" date="2016-11" db="EMBL/GenBank/DDBJ databases">
        <title>The macronuclear genome of Stentor coeruleus: a giant cell with tiny introns.</title>
        <authorList>
            <person name="Slabodnick M."/>
            <person name="Ruby J.G."/>
            <person name="Reiff S.B."/>
            <person name="Swart E.C."/>
            <person name="Gosai S."/>
            <person name="Prabakaran S."/>
            <person name="Witkowska E."/>
            <person name="Larue G.E."/>
            <person name="Fisher S."/>
            <person name="Freeman R.M."/>
            <person name="Gunawardena J."/>
            <person name="Chu W."/>
            <person name="Stover N.A."/>
            <person name="Gregory B.D."/>
            <person name="Nowacki M."/>
            <person name="Derisi J."/>
            <person name="Roy S.W."/>
            <person name="Marshall W.F."/>
            <person name="Sood P."/>
        </authorList>
    </citation>
    <scope>NUCLEOTIDE SEQUENCE [LARGE SCALE GENOMIC DNA]</scope>
    <source>
        <strain evidence="1">WM001</strain>
    </source>
</reference>
<dbReference type="AlphaFoldDB" id="A0A1R2CAH6"/>
<protein>
    <submittedName>
        <fullName evidence="1">Uncharacterized protein</fullName>
    </submittedName>
</protein>